<proteinExistence type="predicted"/>
<evidence type="ECO:0000313" key="2">
    <source>
        <dbReference type="Proteomes" id="UP000672602"/>
    </source>
</evidence>
<dbReference type="EMBL" id="JAGMWN010000014">
    <property type="protein sequence ID" value="MBP5859057.1"/>
    <property type="molecule type" value="Genomic_DNA"/>
</dbReference>
<accession>A0A8J7SBN3</accession>
<name>A0A8J7SBN3_9PROT</name>
<gene>
    <name evidence="1" type="ORF">KAJ83_18700</name>
</gene>
<sequence length="201" mass="21302">MSFLTRVNSPFRPSVNTRLRGTSRRWRAGIAALAMIGIGAGAAQANCLQGIESGTYAKSVRTLQSDMMVAALSCNARALYNNFAVSYRPDLMKHGKALKSYFQAVHGGASTRELNAYVTELANDASIRHARTGSAFCEAAEGVFADLIGTENQHVELGTYALRYAIAVRPQLAQEIATASGTGVDGAACDELVALNGPVTE</sequence>
<evidence type="ECO:0000313" key="1">
    <source>
        <dbReference type="EMBL" id="MBP5859057.1"/>
    </source>
</evidence>
<organism evidence="1 2">
    <name type="scientific">Marivibrio halodurans</name>
    <dbReference type="NCBI Taxonomy" id="2039722"/>
    <lineage>
        <taxon>Bacteria</taxon>
        <taxon>Pseudomonadati</taxon>
        <taxon>Pseudomonadota</taxon>
        <taxon>Alphaproteobacteria</taxon>
        <taxon>Rhodospirillales</taxon>
        <taxon>Rhodospirillaceae</taxon>
        <taxon>Marivibrio</taxon>
    </lineage>
</organism>
<reference evidence="1" key="1">
    <citation type="submission" date="2021-04" db="EMBL/GenBank/DDBJ databases">
        <authorList>
            <person name="Zhang D.-C."/>
        </authorList>
    </citation>
    <scope>NUCLEOTIDE SEQUENCE</scope>
    <source>
        <strain evidence="1">CGMCC 1.15697</strain>
    </source>
</reference>
<keyword evidence="2" id="KW-1185">Reference proteome</keyword>
<dbReference type="Proteomes" id="UP000672602">
    <property type="component" value="Unassembled WGS sequence"/>
</dbReference>
<comment type="caution">
    <text evidence="1">The sequence shown here is derived from an EMBL/GenBank/DDBJ whole genome shotgun (WGS) entry which is preliminary data.</text>
</comment>
<dbReference type="AlphaFoldDB" id="A0A8J7SBN3"/>
<dbReference type="RefSeq" id="WP_210683648.1">
    <property type="nucleotide sequence ID" value="NZ_JAGMWN010000014.1"/>
</dbReference>
<protein>
    <submittedName>
        <fullName evidence="1">Uncharacterized protein</fullName>
    </submittedName>
</protein>